<dbReference type="GO" id="GO:0006325">
    <property type="term" value="P:chromatin organization"/>
    <property type="evidence" value="ECO:0007669"/>
    <property type="project" value="UniProtKB-KW"/>
</dbReference>
<comment type="caution">
    <text evidence="4">The sequence shown here is derived from an EMBL/GenBank/DDBJ whole genome shotgun (WGS) entry which is preliminary data.</text>
</comment>
<proteinExistence type="predicted"/>
<dbReference type="InterPro" id="IPR037138">
    <property type="entry name" value="His_deacetylse_dom_sf"/>
</dbReference>
<keyword evidence="2" id="KW-0156">Chromatin regulator</keyword>
<protein>
    <recommendedName>
        <fullName evidence="3">DUF7788 domain-containing protein</fullName>
    </recommendedName>
</protein>
<accession>A0A314ZRU6</accession>
<dbReference type="SUPFAM" id="SSF52768">
    <property type="entry name" value="Arginase/deacetylase"/>
    <property type="match status" value="1"/>
</dbReference>
<dbReference type="OrthoDB" id="424012at2759"/>
<dbReference type="STRING" id="2094558.A0A314ZRU6"/>
<dbReference type="InterPro" id="IPR023696">
    <property type="entry name" value="Ureohydrolase_dom_sf"/>
</dbReference>
<dbReference type="InterPro" id="IPR011205">
    <property type="entry name" value="UCP015417_vWA"/>
</dbReference>
<evidence type="ECO:0000256" key="2">
    <source>
        <dbReference type="ARBA" id="ARBA00022853"/>
    </source>
</evidence>
<feature type="domain" description="DUF7788" evidence="3">
    <location>
        <begin position="1"/>
        <end position="93"/>
    </location>
</feature>
<dbReference type="PANTHER" id="PTHR31373">
    <property type="entry name" value="OS06G0652100 PROTEIN"/>
    <property type="match status" value="1"/>
</dbReference>
<evidence type="ECO:0000313" key="4">
    <source>
        <dbReference type="EMBL" id="PQQ21390.1"/>
    </source>
</evidence>
<sequence>MEIDFRKVFDMILQVAVDGNLRLDQIGKKVSVLTRLENFDRAGGSCWEDYEALQKNLQEKGYGDAVPHIVFWHLDPYEMVPVSCHRRSGVAVICASPSWIMMGKLACTMSWKQPSLAYAIDDGFCTMIGEGPGAGYNINVPRENGRCGDADYFVVWDRILVPDLIILSAGFDGAWSINHSMISRSN</sequence>
<evidence type="ECO:0000256" key="1">
    <source>
        <dbReference type="ARBA" id="ARBA00022491"/>
    </source>
</evidence>
<name>A0A314ZRU6_PRUYE</name>
<keyword evidence="5" id="KW-1185">Reference proteome</keyword>
<dbReference type="EMBL" id="PJQY01000012">
    <property type="protein sequence ID" value="PQQ21390.1"/>
    <property type="molecule type" value="Genomic_DNA"/>
</dbReference>
<organism evidence="4 5">
    <name type="scientific">Prunus yedoensis var. nudiflora</name>
    <dbReference type="NCBI Taxonomy" id="2094558"/>
    <lineage>
        <taxon>Eukaryota</taxon>
        <taxon>Viridiplantae</taxon>
        <taxon>Streptophyta</taxon>
        <taxon>Embryophyta</taxon>
        <taxon>Tracheophyta</taxon>
        <taxon>Spermatophyta</taxon>
        <taxon>Magnoliopsida</taxon>
        <taxon>eudicotyledons</taxon>
        <taxon>Gunneridae</taxon>
        <taxon>Pentapetalae</taxon>
        <taxon>rosids</taxon>
        <taxon>fabids</taxon>
        <taxon>Rosales</taxon>
        <taxon>Rosaceae</taxon>
        <taxon>Amygdaloideae</taxon>
        <taxon>Amygdaleae</taxon>
        <taxon>Prunus</taxon>
    </lineage>
</organism>
<dbReference type="Pfam" id="PF25043">
    <property type="entry name" value="DUF7788"/>
    <property type="match status" value="1"/>
</dbReference>
<dbReference type="InterPro" id="IPR056690">
    <property type="entry name" value="DUF7788"/>
</dbReference>
<evidence type="ECO:0000259" key="3">
    <source>
        <dbReference type="Pfam" id="PF25043"/>
    </source>
</evidence>
<dbReference type="Proteomes" id="UP000250321">
    <property type="component" value="Unassembled WGS sequence"/>
</dbReference>
<gene>
    <name evidence="4" type="ORF">Pyn_17977</name>
</gene>
<dbReference type="Gene3D" id="3.40.800.20">
    <property type="entry name" value="Histone deacetylase domain"/>
    <property type="match status" value="1"/>
</dbReference>
<evidence type="ECO:0000313" key="5">
    <source>
        <dbReference type="Proteomes" id="UP000250321"/>
    </source>
</evidence>
<dbReference type="PANTHER" id="PTHR31373:SF17">
    <property type="entry name" value="OS06G0652100 PROTEIN"/>
    <property type="match status" value="1"/>
</dbReference>
<reference evidence="4 5" key="1">
    <citation type="submission" date="2018-02" db="EMBL/GenBank/DDBJ databases">
        <title>Draft genome of wild Prunus yedoensis var. nudiflora.</title>
        <authorList>
            <person name="Baek S."/>
            <person name="Kim J.-H."/>
            <person name="Choi K."/>
            <person name="Kim G.-B."/>
            <person name="Cho A."/>
            <person name="Jang H."/>
            <person name="Shin C.-H."/>
            <person name="Yu H.-J."/>
            <person name="Mun J.-H."/>
        </authorList>
    </citation>
    <scope>NUCLEOTIDE SEQUENCE [LARGE SCALE GENOMIC DNA]</scope>
    <source>
        <strain evidence="5">cv. Jeju island</strain>
        <tissue evidence="4">Leaf</tissue>
    </source>
</reference>
<keyword evidence="1" id="KW-0678">Repressor</keyword>
<dbReference type="AlphaFoldDB" id="A0A314ZRU6"/>